<dbReference type="PANTHER" id="PTHR46733:SF4">
    <property type="entry name" value="HEAT SHOCK PROTEIN 21, CHLOROPLASTIC"/>
    <property type="match status" value="1"/>
</dbReference>
<keyword evidence="6" id="KW-1185">Reference proteome</keyword>
<evidence type="ECO:0000259" key="4">
    <source>
        <dbReference type="PROSITE" id="PS01031"/>
    </source>
</evidence>
<evidence type="ECO:0000313" key="5">
    <source>
        <dbReference type="EMBL" id="KAJ8446424.1"/>
    </source>
</evidence>
<dbReference type="InterPro" id="IPR002068">
    <property type="entry name" value="A-crystallin/Hsp20_dom"/>
</dbReference>
<evidence type="ECO:0000256" key="2">
    <source>
        <dbReference type="PROSITE-ProRule" id="PRU00285"/>
    </source>
</evidence>
<feature type="domain" description="SHSP" evidence="4">
    <location>
        <begin position="74"/>
        <end position="174"/>
    </location>
</feature>
<keyword evidence="1" id="KW-0346">Stress response</keyword>
<dbReference type="InterPro" id="IPR044587">
    <property type="entry name" value="HSP21-like"/>
</dbReference>
<dbReference type="OrthoDB" id="1599741at2759"/>
<sequence length="228" mass="24479">MASKALISCSASPLTHVSNKASTSPSLAGFRPINVSFSSPSSSSSSKLSTLRASLVVKAQHYEGGVDHMGAQVPTTTPVHSPWTTTEDEHELKVRLDVPGVLAEDIDVKVEGDVLVVKDLGRQLYSPYDTRLQLPPNAVKQAIKAFLKNGVLHVTVPKYTRIEPHLSEVMLTPPVGTATQTPSCLFNFKHFCICSIGLGDNLVISLPLALEFSTELDFSDSIGAELPE</sequence>
<accession>A0A9Q1KP90</accession>
<dbReference type="InterPro" id="IPR008978">
    <property type="entry name" value="HSP20-like_chaperone"/>
</dbReference>
<dbReference type="CDD" id="cd06464">
    <property type="entry name" value="ACD_sHsps-like"/>
    <property type="match status" value="1"/>
</dbReference>
<dbReference type="GO" id="GO:0009408">
    <property type="term" value="P:response to heat"/>
    <property type="evidence" value="ECO:0007669"/>
    <property type="project" value="InterPro"/>
</dbReference>
<name>A0A9Q1KP90_9CARY</name>
<dbReference type="Pfam" id="PF00011">
    <property type="entry name" value="HSP20"/>
    <property type="match status" value="1"/>
</dbReference>
<organism evidence="5 6">
    <name type="scientific">Carnegiea gigantea</name>
    <dbReference type="NCBI Taxonomy" id="171969"/>
    <lineage>
        <taxon>Eukaryota</taxon>
        <taxon>Viridiplantae</taxon>
        <taxon>Streptophyta</taxon>
        <taxon>Embryophyta</taxon>
        <taxon>Tracheophyta</taxon>
        <taxon>Spermatophyta</taxon>
        <taxon>Magnoliopsida</taxon>
        <taxon>eudicotyledons</taxon>
        <taxon>Gunneridae</taxon>
        <taxon>Pentapetalae</taxon>
        <taxon>Caryophyllales</taxon>
        <taxon>Cactineae</taxon>
        <taxon>Cactaceae</taxon>
        <taxon>Cactoideae</taxon>
        <taxon>Echinocereeae</taxon>
        <taxon>Carnegiea</taxon>
    </lineage>
</organism>
<dbReference type="SUPFAM" id="SSF49764">
    <property type="entry name" value="HSP20-like chaperones"/>
    <property type="match status" value="1"/>
</dbReference>
<evidence type="ECO:0000256" key="1">
    <source>
        <dbReference type="ARBA" id="ARBA00023016"/>
    </source>
</evidence>
<proteinExistence type="inferred from homology"/>
<protein>
    <recommendedName>
        <fullName evidence="4">SHSP domain-containing protein</fullName>
    </recommendedName>
</protein>
<evidence type="ECO:0000313" key="6">
    <source>
        <dbReference type="Proteomes" id="UP001153076"/>
    </source>
</evidence>
<dbReference type="Proteomes" id="UP001153076">
    <property type="component" value="Unassembled WGS sequence"/>
</dbReference>
<dbReference type="AlphaFoldDB" id="A0A9Q1KP90"/>
<dbReference type="EMBL" id="JAKOGI010000056">
    <property type="protein sequence ID" value="KAJ8446424.1"/>
    <property type="molecule type" value="Genomic_DNA"/>
</dbReference>
<gene>
    <name evidence="5" type="ORF">Cgig2_019317</name>
</gene>
<reference evidence="5" key="1">
    <citation type="submission" date="2022-04" db="EMBL/GenBank/DDBJ databases">
        <title>Carnegiea gigantea Genome sequencing and assembly v2.</title>
        <authorList>
            <person name="Copetti D."/>
            <person name="Sanderson M.J."/>
            <person name="Burquez A."/>
            <person name="Wojciechowski M.F."/>
        </authorList>
    </citation>
    <scope>NUCLEOTIDE SEQUENCE</scope>
    <source>
        <strain evidence="5">SGP5-SGP5p</strain>
        <tissue evidence="5">Aerial part</tissue>
    </source>
</reference>
<dbReference type="Gene3D" id="2.60.40.790">
    <property type="match status" value="1"/>
</dbReference>
<dbReference type="PROSITE" id="PS01031">
    <property type="entry name" value="SHSP"/>
    <property type="match status" value="1"/>
</dbReference>
<dbReference type="PANTHER" id="PTHR46733">
    <property type="entry name" value="26.5 KDA HEAT SHOCK PROTEIN, MITOCHONDRIAL"/>
    <property type="match status" value="1"/>
</dbReference>
<evidence type="ECO:0000256" key="3">
    <source>
        <dbReference type="RuleBase" id="RU003616"/>
    </source>
</evidence>
<comment type="caution">
    <text evidence="5">The sequence shown here is derived from an EMBL/GenBank/DDBJ whole genome shotgun (WGS) entry which is preliminary data.</text>
</comment>
<comment type="similarity">
    <text evidence="2 3">Belongs to the small heat shock protein (HSP20) family.</text>
</comment>